<protein>
    <submittedName>
        <fullName evidence="2">Uncharacterized protein</fullName>
    </submittedName>
</protein>
<evidence type="ECO:0000313" key="3">
    <source>
        <dbReference type="Proteomes" id="UP000521943"/>
    </source>
</evidence>
<accession>A0A8H6HA69</accession>
<feature type="region of interest" description="Disordered" evidence="1">
    <location>
        <begin position="44"/>
        <end position="157"/>
    </location>
</feature>
<reference evidence="2 3" key="1">
    <citation type="submission" date="2020-07" db="EMBL/GenBank/DDBJ databases">
        <title>Comparative genomics of pyrophilous fungi reveals a link between fire events and developmental genes.</title>
        <authorList>
            <consortium name="DOE Joint Genome Institute"/>
            <person name="Steindorff A.S."/>
            <person name="Carver A."/>
            <person name="Calhoun S."/>
            <person name="Stillman K."/>
            <person name="Liu H."/>
            <person name="Lipzen A."/>
            <person name="Pangilinan J."/>
            <person name="Labutti K."/>
            <person name="Bruns T.D."/>
            <person name="Grigoriev I.V."/>
        </authorList>
    </citation>
    <scope>NUCLEOTIDE SEQUENCE [LARGE SCALE GENOMIC DNA]</scope>
    <source>
        <strain evidence="2 3">CBS 144469</strain>
    </source>
</reference>
<keyword evidence="3" id="KW-1185">Reference proteome</keyword>
<dbReference type="AlphaFoldDB" id="A0A8H6HA69"/>
<feature type="compositionally biased region" description="Acidic residues" evidence="1">
    <location>
        <begin position="92"/>
        <end position="102"/>
    </location>
</feature>
<organism evidence="2 3">
    <name type="scientific">Ephemerocybe angulata</name>
    <dbReference type="NCBI Taxonomy" id="980116"/>
    <lineage>
        <taxon>Eukaryota</taxon>
        <taxon>Fungi</taxon>
        <taxon>Dikarya</taxon>
        <taxon>Basidiomycota</taxon>
        <taxon>Agaricomycotina</taxon>
        <taxon>Agaricomycetes</taxon>
        <taxon>Agaricomycetidae</taxon>
        <taxon>Agaricales</taxon>
        <taxon>Agaricineae</taxon>
        <taxon>Psathyrellaceae</taxon>
        <taxon>Ephemerocybe</taxon>
    </lineage>
</organism>
<comment type="caution">
    <text evidence="2">The sequence shown here is derived from an EMBL/GenBank/DDBJ whole genome shotgun (WGS) entry which is preliminary data.</text>
</comment>
<dbReference type="Proteomes" id="UP000521943">
    <property type="component" value="Unassembled WGS sequence"/>
</dbReference>
<name>A0A8H6HA69_9AGAR</name>
<feature type="compositionally biased region" description="Basic and acidic residues" evidence="1">
    <location>
        <begin position="11"/>
        <end position="21"/>
    </location>
</feature>
<evidence type="ECO:0000256" key="1">
    <source>
        <dbReference type="SAM" id="MobiDB-lite"/>
    </source>
</evidence>
<feature type="region of interest" description="Disordered" evidence="1">
    <location>
        <begin position="1"/>
        <end position="23"/>
    </location>
</feature>
<dbReference type="EMBL" id="JACGCI010000152">
    <property type="protein sequence ID" value="KAF6743219.1"/>
    <property type="molecule type" value="Genomic_DNA"/>
</dbReference>
<gene>
    <name evidence="2" type="ORF">DFP72DRAFT_1080522</name>
</gene>
<evidence type="ECO:0000313" key="2">
    <source>
        <dbReference type="EMBL" id="KAF6743219.1"/>
    </source>
</evidence>
<sequence length="190" mass="20822">MARAKTPKTQAEIEKAKEASRRSSRKYYWANVLKIREEVRLRMQATRKAESSGRVNTLEDTSAEDTGIKTPSLLSPGPPTGIASLACYSSSDSDDSESESDASAEMHQEEALTPGKEAPEPRQRPHLAPSPVPVPAKRATGVGLEPSPVLVPGRRKPGFAISSSRATLGLLRSMGWDSEEMEYRRKFLQE</sequence>
<proteinExistence type="predicted"/>